<evidence type="ECO:0000256" key="9">
    <source>
        <dbReference type="ARBA" id="ARBA00022842"/>
    </source>
</evidence>
<dbReference type="Gene3D" id="6.20.10.30">
    <property type="match status" value="1"/>
</dbReference>
<feature type="binding site" evidence="14">
    <location>
        <position position="134"/>
    </location>
    <ligand>
        <name>NAD(+)</name>
        <dbReference type="ChEBI" id="CHEBI:57540"/>
    </ligand>
</feature>
<sequence length="664" mass="74979">MTDQQKIEALRNELREHNHNYYVMDNPTISDYEFDMKLRELQALEKQHPEWFDATSPTLRVGGTVTKNFETVLHNERMYSLDNSYSKEDLEDWEKRIQRILGDVKIAFTCELKYDGASISLTYEHGKLVRGLTRGDGVQGDDVTTNIKTIKSVPLQLQGDYPPKFDIRGEIVLPFEGFAKMNAERIENGEEPYMNPRNTASGSLKLQDSTLVAQRPLDCLLYGIVGQDTGIETQWQMLEKARAWGFKVPTVAKLCNSVDEVLAFVEYWDIHRHDLPYETDGVVVKVNSLQYQEELGFTSKSPRWAMAYKFKAEQVSTVLRKITYQVGRTGAITPVANLEPVLLAGTTVKRASLHNADQIAKFDIREGDTVFVEKGGEIIPKIIGVDFTKRPLESKPTQYIDHCPECHTVLERTEGDAKHYCTNYYGCPVQITGRIQHFISRKAMDIEGMGSETVILLFQEGLITTYADLYKLTKEQIMPLERMAEKSAENLVNGVAQSVKIPFERVLFALGIRFVGETVAKKLAKAYKNIDTLMSASAEELTAVDEIGERIAQSVVEFFQNEANRETIARLKSYGVQFELSAEKLENQTEKLKGQTFVVSGVFEKVSREELKKRIEDNGGKVGSSVSSKTTYLVAGDKMGPSKRTKAENLGVQIISEDDFLEMV</sequence>
<evidence type="ECO:0000256" key="8">
    <source>
        <dbReference type="ARBA" id="ARBA00022833"/>
    </source>
</evidence>
<dbReference type="SUPFAM" id="SSF52113">
    <property type="entry name" value="BRCT domain"/>
    <property type="match status" value="1"/>
</dbReference>
<evidence type="ECO:0000256" key="7">
    <source>
        <dbReference type="ARBA" id="ARBA00022763"/>
    </source>
</evidence>
<comment type="cofactor">
    <cofactor evidence="14">
        <name>Mg(2+)</name>
        <dbReference type="ChEBI" id="CHEBI:18420"/>
    </cofactor>
    <cofactor evidence="14">
        <name>Mn(2+)</name>
        <dbReference type="ChEBI" id="CHEBI:29035"/>
    </cofactor>
</comment>
<evidence type="ECO:0000256" key="14">
    <source>
        <dbReference type="HAMAP-Rule" id="MF_01588"/>
    </source>
</evidence>
<keyword evidence="4 14" id="KW-0436">Ligase</keyword>
<dbReference type="Pfam" id="PF01653">
    <property type="entry name" value="DNA_ligase_aden"/>
    <property type="match status" value="1"/>
</dbReference>
<evidence type="ECO:0000256" key="13">
    <source>
        <dbReference type="ARBA" id="ARBA00060881"/>
    </source>
</evidence>
<protein>
    <recommendedName>
        <fullName evidence="3 14">DNA ligase</fullName>
        <ecNumber evidence="2 14">6.5.1.2</ecNumber>
    </recommendedName>
    <alternativeName>
        <fullName evidence="14">Polydeoxyribonucleotide synthase [NAD(+)]</fullName>
    </alternativeName>
</protein>
<dbReference type="InterPro" id="IPR001357">
    <property type="entry name" value="BRCT_dom"/>
</dbReference>
<dbReference type="FunFam" id="1.10.150.20:FF:000006">
    <property type="entry name" value="DNA ligase"/>
    <property type="match status" value="1"/>
</dbReference>
<dbReference type="Pfam" id="PF03119">
    <property type="entry name" value="DNA_ligase_ZBD"/>
    <property type="match status" value="1"/>
</dbReference>
<dbReference type="SMART" id="SM00532">
    <property type="entry name" value="LIGANc"/>
    <property type="match status" value="1"/>
</dbReference>
<evidence type="ECO:0000256" key="5">
    <source>
        <dbReference type="ARBA" id="ARBA00022705"/>
    </source>
</evidence>
<evidence type="ECO:0000313" key="17">
    <source>
        <dbReference type="Proteomes" id="UP000509302"/>
    </source>
</evidence>
<dbReference type="PANTHER" id="PTHR23389">
    <property type="entry name" value="CHROMOSOME TRANSMISSION FIDELITY FACTOR 18"/>
    <property type="match status" value="1"/>
</dbReference>
<dbReference type="CDD" id="cd00114">
    <property type="entry name" value="LIGANc"/>
    <property type="match status" value="1"/>
</dbReference>
<dbReference type="InterPro" id="IPR004149">
    <property type="entry name" value="Znf_DNAligase_C4"/>
</dbReference>
<feature type="binding site" evidence="14">
    <location>
        <position position="421"/>
    </location>
    <ligand>
        <name>Zn(2+)</name>
        <dbReference type="ChEBI" id="CHEBI:29105"/>
    </ligand>
</feature>
<evidence type="ECO:0000259" key="15">
    <source>
        <dbReference type="PROSITE" id="PS50172"/>
    </source>
</evidence>
<dbReference type="PANTHER" id="PTHR23389:SF9">
    <property type="entry name" value="DNA LIGASE"/>
    <property type="match status" value="1"/>
</dbReference>
<dbReference type="FunFam" id="3.30.470.30:FF:000001">
    <property type="entry name" value="DNA ligase"/>
    <property type="match status" value="1"/>
</dbReference>
<keyword evidence="11 14" id="KW-0234">DNA repair</keyword>
<evidence type="ECO:0000256" key="11">
    <source>
        <dbReference type="ARBA" id="ARBA00023204"/>
    </source>
</evidence>
<keyword evidence="7 14" id="KW-0227">DNA damage</keyword>
<feature type="active site" description="N6-AMP-lysine intermediate" evidence="14">
    <location>
        <position position="113"/>
    </location>
</feature>
<dbReference type="Pfam" id="PF03120">
    <property type="entry name" value="OB_DNA_ligase"/>
    <property type="match status" value="1"/>
</dbReference>
<dbReference type="SMART" id="SM00292">
    <property type="entry name" value="BRCT"/>
    <property type="match status" value="1"/>
</dbReference>
<dbReference type="InterPro" id="IPR003583">
    <property type="entry name" value="Hlx-hairpin-Hlx_DNA-bd_motif"/>
</dbReference>
<evidence type="ECO:0000256" key="2">
    <source>
        <dbReference type="ARBA" id="ARBA00012722"/>
    </source>
</evidence>
<evidence type="ECO:0000256" key="6">
    <source>
        <dbReference type="ARBA" id="ARBA00022723"/>
    </source>
</evidence>
<dbReference type="PIRSF" id="PIRSF001604">
    <property type="entry name" value="LigA"/>
    <property type="match status" value="1"/>
</dbReference>
<dbReference type="InterPro" id="IPR041663">
    <property type="entry name" value="DisA/LigA_HHH"/>
</dbReference>
<feature type="binding site" evidence="14">
    <location>
        <position position="170"/>
    </location>
    <ligand>
        <name>NAD(+)</name>
        <dbReference type="ChEBI" id="CHEBI:57540"/>
    </ligand>
</feature>
<dbReference type="EMBL" id="CP058595">
    <property type="protein sequence ID" value="QLG43860.1"/>
    <property type="molecule type" value="Genomic_DNA"/>
</dbReference>
<reference evidence="16 17" key="1">
    <citation type="journal article" date="2006" name="Int. J. Syst. Evol. Microbiol.">
        <title>Costertonia aggregata gen. nov., sp. nov., a mesophilic marine bacterium of the family Flavobacteriaceae, isolated from a mature biofilm.</title>
        <authorList>
            <person name="Kwon K.K."/>
            <person name="Lee Y.K."/>
            <person name="Lee H.K."/>
        </authorList>
    </citation>
    <scope>NUCLEOTIDE SEQUENCE [LARGE SCALE GENOMIC DNA]</scope>
    <source>
        <strain evidence="16 17">KCCM 42265</strain>
    </source>
</reference>
<dbReference type="GO" id="GO:0003677">
    <property type="term" value="F:DNA binding"/>
    <property type="evidence" value="ECO:0007669"/>
    <property type="project" value="InterPro"/>
</dbReference>
<keyword evidence="10 14" id="KW-0520">NAD</keyword>
<dbReference type="Gene3D" id="1.10.150.20">
    <property type="entry name" value="5' to 3' exonuclease, C-terminal subdomain"/>
    <property type="match status" value="2"/>
</dbReference>
<feature type="binding site" evidence="14">
    <location>
        <position position="403"/>
    </location>
    <ligand>
        <name>Zn(2+)</name>
        <dbReference type="ChEBI" id="CHEBI:29105"/>
    </ligand>
</feature>
<dbReference type="GO" id="GO:0005829">
    <property type="term" value="C:cytosol"/>
    <property type="evidence" value="ECO:0007669"/>
    <property type="project" value="TreeGrafter"/>
</dbReference>
<dbReference type="PROSITE" id="PS01056">
    <property type="entry name" value="DNA_LIGASE_N2"/>
    <property type="match status" value="1"/>
</dbReference>
<dbReference type="HAMAP" id="MF_01588">
    <property type="entry name" value="DNA_ligase_A"/>
    <property type="match status" value="1"/>
</dbReference>
<keyword evidence="6 14" id="KW-0479">Metal-binding</keyword>
<dbReference type="InterPro" id="IPR013840">
    <property type="entry name" value="DNAligase_N"/>
</dbReference>
<comment type="catalytic activity">
    <reaction evidence="12 14">
        <text>NAD(+) + (deoxyribonucleotide)n-3'-hydroxyl + 5'-phospho-(deoxyribonucleotide)m = (deoxyribonucleotide)n+m + AMP + beta-nicotinamide D-nucleotide.</text>
        <dbReference type="EC" id="6.5.1.2"/>
    </reaction>
</comment>
<dbReference type="Gene3D" id="3.40.50.10190">
    <property type="entry name" value="BRCT domain"/>
    <property type="match status" value="1"/>
</dbReference>
<keyword evidence="9 14" id="KW-0460">Magnesium</keyword>
<dbReference type="KEGG" id="cagg:HYG79_00330"/>
<dbReference type="SUPFAM" id="SSF56091">
    <property type="entry name" value="DNA ligase/mRNA capping enzyme, catalytic domain"/>
    <property type="match status" value="1"/>
</dbReference>
<feature type="binding site" evidence="14">
    <location>
        <position position="285"/>
    </location>
    <ligand>
        <name>NAD(+)</name>
        <dbReference type="ChEBI" id="CHEBI:57540"/>
    </ligand>
</feature>
<dbReference type="SUPFAM" id="SSF47781">
    <property type="entry name" value="RuvA domain 2-like"/>
    <property type="match status" value="1"/>
</dbReference>
<feature type="binding site" evidence="14">
    <location>
        <begin position="80"/>
        <end position="81"/>
    </location>
    <ligand>
        <name>NAD(+)</name>
        <dbReference type="ChEBI" id="CHEBI:57540"/>
    </ligand>
</feature>
<feature type="domain" description="BRCT" evidence="15">
    <location>
        <begin position="587"/>
        <end position="664"/>
    </location>
</feature>
<keyword evidence="8 14" id="KW-0862">Zinc</keyword>
<dbReference type="FunFam" id="1.10.150.20:FF:000007">
    <property type="entry name" value="DNA ligase"/>
    <property type="match status" value="1"/>
</dbReference>
<dbReference type="AlphaFoldDB" id="A0A7H9AK13"/>
<dbReference type="GO" id="GO:0046872">
    <property type="term" value="F:metal ion binding"/>
    <property type="evidence" value="ECO:0007669"/>
    <property type="project" value="UniProtKB-KW"/>
</dbReference>
<comment type="similarity">
    <text evidence="13 14">Belongs to the NAD-dependent DNA ligase family. LigA subfamily.</text>
</comment>
<feature type="binding site" evidence="14">
    <location>
        <begin position="31"/>
        <end position="35"/>
    </location>
    <ligand>
        <name>NAD(+)</name>
        <dbReference type="ChEBI" id="CHEBI:57540"/>
    </ligand>
</feature>
<keyword evidence="14" id="KW-0464">Manganese</keyword>
<gene>
    <name evidence="14 16" type="primary">ligA</name>
    <name evidence="16" type="ORF">HYG79_00330</name>
</gene>
<dbReference type="Proteomes" id="UP000509302">
    <property type="component" value="Chromosome"/>
</dbReference>
<dbReference type="InterPro" id="IPR036420">
    <property type="entry name" value="BRCT_dom_sf"/>
</dbReference>
<dbReference type="InterPro" id="IPR010994">
    <property type="entry name" value="RuvA_2-like"/>
</dbReference>
<dbReference type="GO" id="GO:0003911">
    <property type="term" value="F:DNA ligase (NAD+) activity"/>
    <property type="evidence" value="ECO:0007669"/>
    <property type="project" value="UniProtKB-UniRule"/>
</dbReference>
<dbReference type="Gene3D" id="3.30.470.30">
    <property type="entry name" value="DNA ligase/mRNA capping enzyme"/>
    <property type="match status" value="1"/>
</dbReference>
<dbReference type="InterPro" id="IPR012340">
    <property type="entry name" value="NA-bd_OB-fold"/>
</dbReference>
<dbReference type="InterPro" id="IPR013839">
    <property type="entry name" value="DNAligase_adenylation"/>
</dbReference>
<comment type="function">
    <text evidence="1 14">DNA ligase that catalyzes the formation of phosphodiester linkages between 5'-phosphoryl and 3'-hydroxyl groups in double-stranded DNA using NAD as a coenzyme and as the energy source for the reaction. It is essential for DNA replication and repair of damaged DNA.</text>
</comment>
<feature type="binding site" evidence="14">
    <location>
        <position position="427"/>
    </location>
    <ligand>
        <name>Zn(2+)</name>
        <dbReference type="ChEBI" id="CHEBI:29105"/>
    </ligand>
</feature>
<dbReference type="InterPro" id="IPR004150">
    <property type="entry name" value="NAD_DNA_ligase_OB"/>
</dbReference>
<feature type="binding site" evidence="14">
    <location>
        <position position="309"/>
    </location>
    <ligand>
        <name>NAD(+)</name>
        <dbReference type="ChEBI" id="CHEBI:57540"/>
    </ligand>
</feature>
<proteinExistence type="inferred from homology"/>
<evidence type="ECO:0000256" key="3">
    <source>
        <dbReference type="ARBA" id="ARBA00013308"/>
    </source>
</evidence>
<dbReference type="PROSITE" id="PS50172">
    <property type="entry name" value="BRCT"/>
    <property type="match status" value="1"/>
</dbReference>
<dbReference type="GO" id="GO:0006260">
    <property type="term" value="P:DNA replication"/>
    <property type="evidence" value="ECO:0007669"/>
    <property type="project" value="UniProtKB-KW"/>
</dbReference>
<dbReference type="InterPro" id="IPR001679">
    <property type="entry name" value="DNA_ligase"/>
</dbReference>
<organism evidence="16 17">
    <name type="scientific">Costertonia aggregata</name>
    <dbReference type="NCBI Taxonomy" id="343403"/>
    <lineage>
        <taxon>Bacteria</taxon>
        <taxon>Pseudomonadati</taxon>
        <taxon>Bacteroidota</taxon>
        <taxon>Flavobacteriia</taxon>
        <taxon>Flavobacteriales</taxon>
        <taxon>Flavobacteriaceae</taxon>
        <taxon>Costertonia</taxon>
    </lineage>
</organism>
<dbReference type="SUPFAM" id="SSF50249">
    <property type="entry name" value="Nucleic acid-binding proteins"/>
    <property type="match status" value="1"/>
</dbReference>
<evidence type="ECO:0000256" key="10">
    <source>
        <dbReference type="ARBA" id="ARBA00023027"/>
    </source>
</evidence>
<dbReference type="Gene3D" id="1.10.287.610">
    <property type="entry name" value="Helix hairpin bin"/>
    <property type="match status" value="1"/>
</dbReference>
<dbReference type="Pfam" id="PF12826">
    <property type="entry name" value="HHH_2"/>
    <property type="match status" value="1"/>
</dbReference>
<dbReference type="NCBIfam" id="NF005932">
    <property type="entry name" value="PRK07956.1"/>
    <property type="match status" value="1"/>
</dbReference>
<evidence type="ECO:0000256" key="12">
    <source>
        <dbReference type="ARBA" id="ARBA00034005"/>
    </source>
</evidence>
<dbReference type="SMART" id="SM00278">
    <property type="entry name" value="HhH1"/>
    <property type="match status" value="4"/>
</dbReference>
<dbReference type="Pfam" id="PF14520">
    <property type="entry name" value="HHH_5"/>
    <property type="match status" value="1"/>
</dbReference>
<feature type="binding site" evidence="14">
    <location>
        <position position="406"/>
    </location>
    <ligand>
        <name>Zn(2+)</name>
        <dbReference type="ChEBI" id="CHEBI:29105"/>
    </ligand>
</feature>
<accession>A0A7H9AK13</accession>
<feature type="binding site" evidence="14">
    <location>
        <position position="111"/>
    </location>
    <ligand>
        <name>NAD(+)</name>
        <dbReference type="ChEBI" id="CHEBI:57540"/>
    </ligand>
</feature>
<dbReference type="GO" id="GO:0006281">
    <property type="term" value="P:DNA repair"/>
    <property type="evidence" value="ECO:0007669"/>
    <property type="project" value="UniProtKB-KW"/>
</dbReference>
<keyword evidence="17" id="KW-1185">Reference proteome</keyword>
<dbReference type="FunFam" id="2.40.50.140:FF:000012">
    <property type="entry name" value="DNA ligase"/>
    <property type="match status" value="1"/>
</dbReference>
<dbReference type="NCBIfam" id="TIGR00575">
    <property type="entry name" value="dnlj"/>
    <property type="match status" value="1"/>
</dbReference>
<name>A0A7H9AK13_9FLAO</name>
<evidence type="ECO:0000313" key="16">
    <source>
        <dbReference type="EMBL" id="QLG43860.1"/>
    </source>
</evidence>
<evidence type="ECO:0000256" key="4">
    <source>
        <dbReference type="ARBA" id="ARBA00022598"/>
    </source>
</evidence>
<evidence type="ECO:0000256" key="1">
    <source>
        <dbReference type="ARBA" id="ARBA00004067"/>
    </source>
</evidence>
<dbReference type="EC" id="6.5.1.2" evidence="2 14"/>
<dbReference type="FunFam" id="1.10.287.610:FF:000002">
    <property type="entry name" value="DNA ligase"/>
    <property type="match status" value="1"/>
</dbReference>
<dbReference type="Gene3D" id="2.40.50.140">
    <property type="entry name" value="Nucleic acid-binding proteins"/>
    <property type="match status" value="1"/>
</dbReference>
<dbReference type="Pfam" id="PF00533">
    <property type="entry name" value="BRCT"/>
    <property type="match status" value="1"/>
</dbReference>
<dbReference type="RefSeq" id="WP_179240197.1">
    <property type="nucleotide sequence ID" value="NZ_CP058595.1"/>
</dbReference>
<dbReference type="InterPro" id="IPR033136">
    <property type="entry name" value="DNA_ligase_CS"/>
</dbReference>
<dbReference type="CDD" id="cd17748">
    <property type="entry name" value="BRCT_DNA_ligase_like"/>
    <property type="match status" value="1"/>
</dbReference>
<keyword evidence="5 14" id="KW-0235">DNA replication</keyword>